<dbReference type="EMBL" id="RKIO01000003">
    <property type="protein sequence ID" value="RSC10296.1"/>
    <property type="molecule type" value="Genomic_DNA"/>
</dbReference>
<accession>A0A3R9CA31</accession>
<organism evidence="1 2">
    <name type="scientific">Burkholderia cenocepacia</name>
    <dbReference type="NCBI Taxonomy" id="95486"/>
    <lineage>
        <taxon>Bacteria</taxon>
        <taxon>Pseudomonadati</taxon>
        <taxon>Pseudomonadota</taxon>
        <taxon>Betaproteobacteria</taxon>
        <taxon>Burkholderiales</taxon>
        <taxon>Burkholderiaceae</taxon>
        <taxon>Burkholderia</taxon>
        <taxon>Burkholderia cepacia complex</taxon>
    </lineage>
</organism>
<dbReference type="AlphaFoldDB" id="A0A3R9CA31"/>
<protein>
    <recommendedName>
        <fullName evidence="3">Flagellar protein FliT</fullName>
    </recommendedName>
</protein>
<evidence type="ECO:0008006" key="3">
    <source>
        <dbReference type="Google" id="ProtNLM"/>
    </source>
</evidence>
<comment type="caution">
    <text evidence="1">The sequence shown here is derived from an EMBL/GenBank/DDBJ whole genome shotgun (WGS) entry which is preliminary data.</text>
</comment>
<dbReference type="RefSeq" id="WP_054928513.1">
    <property type="nucleotide sequence ID" value="NZ_JAKDEB010000034.1"/>
</dbReference>
<evidence type="ECO:0000313" key="2">
    <source>
        <dbReference type="Proteomes" id="UP000272140"/>
    </source>
</evidence>
<gene>
    <name evidence="1" type="ORF">EGT41_17695</name>
</gene>
<dbReference type="Proteomes" id="UP000272140">
    <property type="component" value="Unassembled WGS sequence"/>
</dbReference>
<proteinExistence type="predicted"/>
<sequence length="99" mass="11073">MDQSDYVLRLAMRVRQAIAKCDFDALVCLSVEVHDIVSNMATGTALTAAELEALRLLTIAHRVAISLLEIEAERLIEAMNDLNDRREVWQAYAVQGSQQ</sequence>
<name>A0A3R9CA31_9BURK</name>
<evidence type="ECO:0000313" key="1">
    <source>
        <dbReference type="EMBL" id="RSC10296.1"/>
    </source>
</evidence>
<reference evidence="2" key="1">
    <citation type="submission" date="2018-11" db="EMBL/GenBank/DDBJ databases">
        <title>FDA dAtabase for Regulatory Grade micrObial Sequences (FDA-ARGOS): Supporting development and validation of Infectious Disease Dx tests.</title>
        <authorList>
            <person name="Goldberg B."/>
            <person name="Campos J."/>
            <person name="Tallon L."/>
            <person name="Sadzewicz L."/>
            <person name="Zhao X."/>
            <person name="Vavikolanu K."/>
            <person name="Mehta A."/>
            <person name="Aluvathingal J."/>
            <person name="Nadendla S."/>
            <person name="Geyer C."/>
            <person name="Nandy P."/>
            <person name="Yan Y."/>
            <person name="Sichtig H."/>
        </authorList>
    </citation>
    <scope>NUCLEOTIDE SEQUENCE [LARGE SCALE GENOMIC DNA]</scope>
    <source>
        <strain evidence="2">FDAARGOS_544</strain>
    </source>
</reference>